<sequence>MGPGGALQEGHCVCKRVGDAAWSFSAASHSPKQQSRLSQEAPKHHFPLRLAAGPQVTCMRCATPQPHSFTSLLLSVQVTYQSTLAGCCCPQSGLKPPVTCAASPNRPPDQAYHPSPYQPIQYDRIRT</sequence>
<reference evidence="2 3" key="1">
    <citation type="submission" date="2023-09" db="EMBL/GenBank/DDBJ databases">
        <authorList>
            <person name="Wang M."/>
        </authorList>
    </citation>
    <scope>NUCLEOTIDE SEQUENCE [LARGE SCALE GENOMIC DNA]</scope>
    <source>
        <strain evidence="2">GT-2023</strain>
        <tissue evidence="2">Liver</tissue>
    </source>
</reference>
<evidence type="ECO:0000313" key="3">
    <source>
        <dbReference type="Proteomes" id="UP001558613"/>
    </source>
</evidence>
<feature type="region of interest" description="Disordered" evidence="1">
    <location>
        <begin position="25"/>
        <end position="46"/>
    </location>
</feature>
<comment type="caution">
    <text evidence="2">The sequence shown here is derived from an EMBL/GenBank/DDBJ whole genome shotgun (WGS) entry which is preliminary data.</text>
</comment>
<evidence type="ECO:0000256" key="1">
    <source>
        <dbReference type="SAM" id="MobiDB-lite"/>
    </source>
</evidence>
<keyword evidence="3" id="KW-1185">Reference proteome</keyword>
<gene>
    <name evidence="2" type="ORF">QQF64_009460</name>
</gene>
<proteinExistence type="predicted"/>
<dbReference type="EMBL" id="JAYMGO010000016">
    <property type="protein sequence ID" value="KAL1258883.1"/>
    <property type="molecule type" value="Genomic_DNA"/>
</dbReference>
<accession>A0ABR3M198</accession>
<evidence type="ECO:0000313" key="2">
    <source>
        <dbReference type="EMBL" id="KAL1258883.1"/>
    </source>
</evidence>
<protein>
    <submittedName>
        <fullName evidence="2">Uncharacterized protein</fullName>
    </submittedName>
</protein>
<feature type="compositionally biased region" description="Polar residues" evidence="1">
    <location>
        <begin position="25"/>
        <end position="38"/>
    </location>
</feature>
<feature type="region of interest" description="Disordered" evidence="1">
    <location>
        <begin position="101"/>
        <end position="127"/>
    </location>
</feature>
<dbReference type="Proteomes" id="UP001558613">
    <property type="component" value="Unassembled WGS sequence"/>
</dbReference>
<organism evidence="2 3">
    <name type="scientific">Cirrhinus molitorella</name>
    <name type="common">mud carp</name>
    <dbReference type="NCBI Taxonomy" id="172907"/>
    <lineage>
        <taxon>Eukaryota</taxon>
        <taxon>Metazoa</taxon>
        <taxon>Chordata</taxon>
        <taxon>Craniata</taxon>
        <taxon>Vertebrata</taxon>
        <taxon>Euteleostomi</taxon>
        <taxon>Actinopterygii</taxon>
        <taxon>Neopterygii</taxon>
        <taxon>Teleostei</taxon>
        <taxon>Ostariophysi</taxon>
        <taxon>Cypriniformes</taxon>
        <taxon>Cyprinidae</taxon>
        <taxon>Labeoninae</taxon>
        <taxon>Labeonini</taxon>
        <taxon>Cirrhinus</taxon>
    </lineage>
</organism>
<name>A0ABR3M198_9TELE</name>